<evidence type="ECO:0000313" key="1">
    <source>
        <dbReference type="EMBL" id="UYP46649.1"/>
    </source>
</evidence>
<evidence type="ECO:0000313" key="2">
    <source>
        <dbReference type="Proteomes" id="UP001208689"/>
    </source>
</evidence>
<dbReference type="Proteomes" id="UP001208689">
    <property type="component" value="Chromosome"/>
</dbReference>
<dbReference type="EC" id="2.1.1.-" evidence="1"/>
<dbReference type="GO" id="GO:0008168">
    <property type="term" value="F:methyltransferase activity"/>
    <property type="evidence" value="ECO:0007669"/>
    <property type="project" value="UniProtKB-KW"/>
</dbReference>
<accession>A0ABY6HW10</accession>
<dbReference type="GO" id="GO:0032259">
    <property type="term" value="P:methylation"/>
    <property type="evidence" value="ECO:0007669"/>
    <property type="project" value="UniProtKB-KW"/>
</dbReference>
<keyword evidence="2" id="KW-1185">Reference proteome</keyword>
<reference evidence="1" key="1">
    <citation type="submission" date="2022-09" db="EMBL/GenBank/DDBJ databases">
        <title>Actin cytoskeleton and complex cell architecture in an #Asgard archaeon.</title>
        <authorList>
            <person name="Ponce Toledo R.I."/>
            <person name="Schleper C."/>
            <person name="Rodrigues Oliveira T."/>
            <person name="Wollweber F."/>
            <person name="Xu J."/>
            <person name="Rittmann S."/>
            <person name="Klingl A."/>
            <person name="Pilhofer M."/>
        </authorList>
    </citation>
    <scope>NUCLEOTIDE SEQUENCE</scope>
    <source>
        <strain evidence="1">B-35</strain>
    </source>
</reference>
<dbReference type="Pfam" id="PF02593">
    <property type="entry name" value="DUF166"/>
    <property type="match status" value="1"/>
</dbReference>
<sequence>MNSSTNDLLQIGFLYNDPFGVRVINNLINKSGFCQQCGPLCINCRILYPWFAGKIKYAHKLEWEDCECVEDCLPAVEEKLSSLDVLICIALPSEFIEVLPALLKKYSIRAVIFPVENGEWLSAHDQMVLQSQLKISGIQYAFPRPFCNLSESNSPEKSIINRFIQQFHIGKPIVQFSTQNGKIIKTQVIQSSPCGATYFIAQYLRNEQLNTWNVDPLEKRISVALKKYPCTAVKTRDDTLKMITRVKAEQITQEVFKEAFDQAEKID</sequence>
<gene>
    <name evidence="1" type="ORF">NEF87_002934</name>
</gene>
<dbReference type="EMBL" id="CP104013">
    <property type="protein sequence ID" value="UYP46649.1"/>
    <property type="molecule type" value="Genomic_DNA"/>
</dbReference>
<keyword evidence="1" id="KW-0808">Transferase</keyword>
<organism evidence="1 2">
    <name type="scientific">Candidatus Lokiarchaeum ossiferum</name>
    <dbReference type="NCBI Taxonomy" id="2951803"/>
    <lineage>
        <taxon>Archaea</taxon>
        <taxon>Promethearchaeati</taxon>
        <taxon>Promethearchaeota</taxon>
        <taxon>Promethearchaeia</taxon>
        <taxon>Promethearchaeales</taxon>
        <taxon>Promethearchaeaceae</taxon>
        <taxon>Candidatus Lokiarchaeum</taxon>
    </lineage>
</organism>
<dbReference type="InterPro" id="IPR003745">
    <property type="entry name" value="DUF166"/>
</dbReference>
<keyword evidence="1" id="KW-0489">Methyltransferase</keyword>
<name>A0ABY6HW10_9ARCH</name>
<protein>
    <submittedName>
        <fullName evidence="1">Thymidylate synthase</fullName>
        <ecNumber evidence="1">2.1.1.-</ecNumber>
    </submittedName>
</protein>
<proteinExistence type="predicted"/>